<sequence>MSSRKPPKYISCTRCQSKKTRCNRVQPRCDKCEAINAECIYVPRKARAKKQSNPSEKDLLLDILRRLERLEDHCKINPDSEGHGVASSSISVSSDFTRSRPASIDLLHSSQPRTPNTQSVVHSMLNGIKDDRARSLLASNVFCHLRNVESRLFENETCVKAVEAAMAEVERLESAREVNVLDPPAITKEMAKRWVKSYYEVYQFEGFRVPLEKSFVMSIPDLLEIPHVHLDSTSQIIYYNVLLQGIMLDSEYLPGRGKIIQYLYQSSMTLLDDWLCHIENTLPDMFAAFLMISMTLEGCNSEMAWKIFGYACNIARAMGFFSVDEPSDGQNSQSEPHSNSESEVDKNRKRFEFWHLLRMDCLFRLSFGKPALIPGGSWTVNFPDPTITGIDDASTRFIQIHFLASMRLTLTLLKYLDLVGVEMQQDTDVYDQTLDGLIAEVQTIMSDWNAEELVSSATNHVDTWFIVDILFSSYKMLIVFTQSKRCNQNSQFLPRHTVDVARKSLRMFQSLMSSVLSAYWGIRYVLLKYLITPCSPQLSSYSLILMHQFIPFFILCGEIIGSHRYNELEDDFILVSWLNDFVDKAAEERPELRPIAAIAKAMTIACQQVQFPAS</sequence>
<dbReference type="Gene3D" id="4.10.240.10">
    <property type="entry name" value="Zn(2)-C6 fungal-type DNA-binding domain"/>
    <property type="match status" value="1"/>
</dbReference>
<name>A0A7U2R1U6_ASPFN</name>
<organism evidence="9 10">
    <name type="scientific">Aspergillus flavus (strain ATCC 200026 / FGSC A1120 / IAM 13836 / NRRL 3357 / JCM 12722 / SRRC 167)</name>
    <dbReference type="NCBI Taxonomy" id="332952"/>
    <lineage>
        <taxon>Eukaryota</taxon>
        <taxon>Fungi</taxon>
        <taxon>Dikarya</taxon>
        <taxon>Ascomycota</taxon>
        <taxon>Pezizomycotina</taxon>
        <taxon>Eurotiomycetes</taxon>
        <taxon>Eurotiomycetidae</taxon>
        <taxon>Eurotiales</taxon>
        <taxon>Aspergillaceae</taxon>
        <taxon>Aspergillus</taxon>
        <taxon>Aspergillus subgen. Circumdati</taxon>
    </lineage>
</organism>
<evidence type="ECO:0000256" key="1">
    <source>
        <dbReference type="ARBA" id="ARBA00004123"/>
    </source>
</evidence>
<dbReference type="GO" id="GO:0000981">
    <property type="term" value="F:DNA-binding transcription factor activity, RNA polymerase II-specific"/>
    <property type="evidence" value="ECO:0007669"/>
    <property type="project" value="InterPro"/>
</dbReference>
<evidence type="ECO:0000313" key="10">
    <source>
        <dbReference type="Proteomes" id="UP000596276"/>
    </source>
</evidence>
<dbReference type="GO" id="GO:0009893">
    <property type="term" value="P:positive regulation of metabolic process"/>
    <property type="evidence" value="ECO:0007669"/>
    <property type="project" value="UniProtKB-ARBA"/>
</dbReference>
<proteinExistence type="predicted"/>
<accession>A0A7U2R1U6</accession>
<evidence type="ECO:0000259" key="8">
    <source>
        <dbReference type="PROSITE" id="PS50048"/>
    </source>
</evidence>
<dbReference type="SMART" id="SM00066">
    <property type="entry name" value="GAL4"/>
    <property type="match status" value="1"/>
</dbReference>
<keyword evidence="4" id="KW-0238">DNA-binding</keyword>
<dbReference type="AlphaFoldDB" id="A0A7U2R1U6"/>
<gene>
    <name evidence="9" type="ORF">F9C07_2287377</name>
</gene>
<keyword evidence="10" id="KW-1185">Reference proteome</keyword>
<feature type="region of interest" description="Disordered" evidence="7">
    <location>
        <begin position="325"/>
        <end position="344"/>
    </location>
</feature>
<dbReference type="GO" id="GO:0006351">
    <property type="term" value="P:DNA-templated transcription"/>
    <property type="evidence" value="ECO:0007669"/>
    <property type="project" value="InterPro"/>
</dbReference>
<comment type="subcellular location">
    <subcellularLocation>
        <location evidence="1">Nucleus</location>
    </subcellularLocation>
</comment>
<reference evidence="10" key="1">
    <citation type="journal article" date="2021" name="G3 (Bethesda)">
        <title>Chromosome assembled and annotated genome sequence of Aspergillus flavus NRRL 3357.</title>
        <authorList>
            <person name="Skerker J.M."/>
            <person name="Pianalto K.M."/>
            <person name="Mondo S.J."/>
            <person name="Yang K."/>
            <person name="Arkin A.P."/>
            <person name="Keller N.P."/>
            <person name="Grigoriev I.V."/>
            <person name="Louise Glass N.L."/>
        </authorList>
    </citation>
    <scope>NUCLEOTIDE SEQUENCE [LARGE SCALE GENOMIC DNA]</scope>
    <source>
        <strain evidence="10">ATCC 200026 / FGSC A1120 / IAM 13836 / NRRL 3357 / JCM 12722 / SRRC 167</strain>
    </source>
</reference>
<dbReference type="GO" id="GO:0003677">
    <property type="term" value="F:DNA binding"/>
    <property type="evidence" value="ECO:0007669"/>
    <property type="project" value="UniProtKB-KW"/>
</dbReference>
<dbReference type="Pfam" id="PF00172">
    <property type="entry name" value="Zn_clus"/>
    <property type="match status" value="1"/>
</dbReference>
<evidence type="ECO:0000256" key="6">
    <source>
        <dbReference type="ARBA" id="ARBA00023242"/>
    </source>
</evidence>
<evidence type="ECO:0000256" key="7">
    <source>
        <dbReference type="SAM" id="MobiDB-lite"/>
    </source>
</evidence>
<keyword evidence="2" id="KW-0479">Metal-binding</keyword>
<dbReference type="InterPro" id="IPR036864">
    <property type="entry name" value="Zn2-C6_fun-type_DNA-bd_sf"/>
</dbReference>
<dbReference type="PANTHER" id="PTHR46910:SF3">
    <property type="entry name" value="HALOTOLERANCE PROTEIN 9-RELATED"/>
    <property type="match status" value="1"/>
</dbReference>
<evidence type="ECO:0000256" key="5">
    <source>
        <dbReference type="ARBA" id="ARBA00023163"/>
    </source>
</evidence>
<dbReference type="Proteomes" id="UP000596276">
    <property type="component" value="Chromosome 8"/>
</dbReference>
<dbReference type="CDD" id="cd12148">
    <property type="entry name" value="fungal_TF_MHR"/>
    <property type="match status" value="1"/>
</dbReference>
<feature type="compositionally biased region" description="Polar residues" evidence="7">
    <location>
        <begin position="328"/>
        <end position="337"/>
    </location>
</feature>
<dbReference type="PANTHER" id="PTHR46910">
    <property type="entry name" value="TRANSCRIPTION FACTOR PDR1"/>
    <property type="match status" value="1"/>
</dbReference>
<evidence type="ECO:0000256" key="3">
    <source>
        <dbReference type="ARBA" id="ARBA00023015"/>
    </source>
</evidence>
<keyword evidence="6" id="KW-0539">Nucleus</keyword>
<dbReference type="InterPro" id="IPR050987">
    <property type="entry name" value="AtrR-like"/>
</dbReference>
<evidence type="ECO:0000256" key="2">
    <source>
        <dbReference type="ARBA" id="ARBA00022723"/>
    </source>
</evidence>
<dbReference type="VEuPathDB" id="FungiDB:F9C07_2287377"/>
<dbReference type="InterPro" id="IPR001138">
    <property type="entry name" value="Zn2Cys6_DnaBD"/>
</dbReference>
<feature type="domain" description="Zn(2)-C6 fungal-type" evidence="8">
    <location>
        <begin position="11"/>
        <end position="41"/>
    </location>
</feature>
<dbReference type="SMART" id="SM00906">
    <property type="entry name" value="Fungal_trans"/>
    <property type="match status" value="1"/>
</dbReference>
<dbReference type="CDD" id="cd00067">
    <property type="entry name" value="GAL4"/>
    <property type="match status" value="1"/>
</dbReference>
<evidence type="ECO:0000256" key="4">
    <source>
        <dbReference type="ARBA" id="ARBA00023125"/>
    </source>
</evidence>
<dbReference type="EMBL" id="CP044616">
    <property type="protein sequence ID" value="QRD92789.1"/>
    <property type="molecule type" value="Genomic_DNA"/>
</dbReference>
<dbReference type="GO" id="GO:0008270">
    <property type="term" value="F:zinc ion binding"/>
    <property type="evidence" value="ECO:0007669"/>
    <property type="project" value="InterPro"/>
</dbReference>
<dbReference type="GO" id="GO:0005634">
    <property type="term" value="C:nucleus"/>
    <property type="evidence" value="ECO:0007669"/>
    <property type="project" value="UniProtKB-SubCell"/>
</dbReference>
<evidence type="ECO:0000313" key="9">
    <source>
        <dbReference type="EMBL" id="QRD92789.1"/>
    </source>
</evidence>
<dbReference type="VEuPathDB" id="FungiDB:AFLA_014182"/>
<dbReference type="InterPro" id="IPR007219">
    <property type="entry name" value="XnlR_reg_dom"/>
</dbReference>
<dbReference type="SUPFAM" id="SSF57701">
    <property type="entry name" value="Zn2/Cys6 DNA-binding domain"/>
    <property type="match status" value="1"/>
</dbReference>
<keyword evidence="5" id="KW-0804">Transcription</keyword>
<keyword evidence="3" id="KW-0805">Transcription regulation</keyword>
<dbReference type="PROSITE" id="PS50048">
    <property type="entry name" value="ZN2_CY6_FUNGAL_2"/>
    <property type="match status" value="1"/>
</dbReference>
<protein>
    <submittedName>
        <fullName evidence="9">Fungal-specific transcription factor</fullName>
    </submittedName>
</protein>